<accession>A0A2T0YGS7</accession>
<evidence type="ECO:0000313" key="3">
    <source>
        <dbReference type="EMBL" id="PRZ14218.1"/>
    </source>
</evidence>
<feature type="transmembrane region" description="Helical" evidence="2">
    <location>
        <begin position="71"/>
        <end position="93"/>
    </location>
</feature>
<keyword evidence="2" id="KW-1133">Transmembrane helix</keyword>
<organism evidence="3 4">
    <name type="scientific">Nesterenkonia sandarakina</name>
    <dbReference type="NCBI Taxonomy" id="272918"/>
    <lineage>
        <taxon>Bacteria</taxon>
        <taxon>Bacillati</taxon>
        <taxon>Actinomycetota</taxon>
        <taxon>Actinomycetes</taxon>
        <taxon>Micrococcales</taxon>
        <taxon>Micrococcaceae</taxon>
        <taxon>Nesterenkonia</taxon>
    </lineage>
</organism>
<comment type="caution">
    <text evidence="3">The sequence shown here is derived from an EMBL/GenBank/DDBJ whole genome shotgun (WGS) entry which is preliminary data.</text>
</comment>
<dbReference type="RefSeq" id="WP_106123473.1">
    <property type="nucleotide sequence ID" value="NZ_PVTY01000012.1"/>
</dbReference>
<sequence length="231" mass="23315">MTAVLSGDTSGAVVVSATGEVGIQLGPVIAAVKERLAAQGFALADRIPEVDRTVVVAQSEELVQARSAYRVLVLLGFVLPWVSLGLLAAGVLVASGRARVMIWVGLGLALTMALLGLGVTLGRIFTVAAVSQHLPADVAEAVYDALVPGLYSTAVAVGVLGATSAVVAYLAGPFRGAVTVRRLTAQAVGRTRRGHAARPAAAATDVKDSGEEAVGQETDGAAPQATVTAPE</sequence>
<name>A0A2T0YGS7_9MICC</name>
<evidence type="ECO:0000256" key="2">
    <source>
        <dbReference type="SAM" id="Phobius"/>
    </source>
</evidence>
<reference evidence="3 4" key="1">
    <citation type="submission" date="2018-03" db="EMBL/GenBank/DDBJ databases">
        <title>Comparative analysis of microorganisms from saline springs in Andes Mountain Range, Colombia.</title>
        <authorList>
            <person name="Rubin E."/>
        </authorList>
    </citation>
    <scope>NUCLEOTIDE SEQUENCE [LARGE SCALE GENOMIC DNA]</scope>
    <source>
        <strain evidence="3 4">CG 35</strain>
    </source>
</reference>
<gene>
    <name evidence="3" type="ORF">BCL67_11281</name>
</gene>
<dbReference type="AlphaFoldDB" id="A0A2T0YGS7"/>
<feature type="transmembrane region" description="Helical" evidence="2">
    <location>
        <begin position="150"/>
        <end position="172"/>
    </location>
</feature>
<protein>
    <submittedName>
        <fullName evidence="3">Uncharacterized protein</fullName>
    </submittedName>
</protein>
<feature type="region of interest" description="Disordered" evidence="1">
    <location>
        <begin position="190"/>
        <end position="231"/>
    </location>
</feature>
<dbReference type="OrthoDB" id="4350291at2"/>
<feature type="transmembrane region" description="Helical" evidence="2">
    <location>
        <begin position="100"/>
        <end position="130"/>
    </location>
</feature>
<keyword evidence="2" id="KW-0812">Transmembrane</keyword>
<dbReference type="Proteomes" id="UP000238217">
    <property type="component" value="Unassembled WGS sequence"/>
</dbReference>
<evidence type="ECO:0000313" key="4">
    <source>
        <dbReference type="Proteomes" id="UP000238217"/>
    </source>
</evidence>
<dbReference type="EMBL" id="PVTY01000012">
    <property type="protein sequence ID" value="PRZ14218.1"/>
    <property type="molecule type" value="Genomic_DNA"/>
</dbReference>
<proteinExistence type="predicted"/>
<keyword evidence="4" id="KW-1185">Reference proteome</keyword>
<evidence type="ECO:0000256" key="1">
    <source>
        <dbReference type="SAM" id="MobiDB-lite"/>
    </source>
</evidence>
<keyword evidence="2" id="KW-0472">Membrane</keyword>